<dbReference type="InterPro" id="IPR039781">
    <property type="entry name" value="Rad21/Rec8-like"/>
</dbReference>
<dbReference type="PANTHER" id="PTHR12585">
    <property type="entry name" value="SCC1 / RAD21 FAMILY MEMBER"/>
    <property type="match status" value="1"/>
</dbReference>
<comment type="subcellular location">
    <subcellularLocation>
        <location evidence="1">Nucleus</location>
    </subcellularLocation>
</comment>
<dbReference type="InterPro" id="IPR006909">
    <property type="entry name" value="Rad21/Rec8_C_eu"/>
</dbReference>
<evidence type="ECO:0000256" key="3">
    <source>
        <dbReference type="ARBA" id="ARBA00023242"/>
    </source>
</evidence>
<keyword evidence="3" id="KW-0539">Nucleus</keyword>
<dbReference type="SUPFAM" id="SSF46785">
    <property type="entry name" value="Winged helix' DNA-binding domain"/>
    <property type="match status" value="1"/>
</dbReference>
<name>A0A915CRD9_9BILA</name>
<dbReference type="Proteomes" id="UP000887574">
    <property type="component" value="Unplaced"/>
</dbReference>
<dbReference type="InterPro" id="IPR023093">
    <property type="entry name" value="ScpA-like_C"/>
</dbReference>
<dbReference type="PANTHER" id="PTHR12585:SF69">
    <property type="entry name" value="FI11703P"/>
    <property type="match status" value="1"/>
</dbReference>
<comment type="similarity">
    <text evidence="2">Belongs to the rad21 family.</text>
</comment>
<dbReference type="GO" id="GO:0008278">
    <property type="term" value="C:cohesin complex"/>
    <property type="evidence" value="ECO:0007669"/>
    <property type="project" value="InterPro"/>
</dbReference>
<evidence type="ECO:0000313" key="7">
    <source>
        <dbReference type="Proteomes" id="UP000887574"/>
    </source>
</evidence>
<dbReference type="Pfam" id="PF04825">
    <property type="entry name" value="Rad21_Rec8_N"/>
    <property type="match status" value="1"/>
</dbReference>
<dbReference type="Gene3D" id="1.10.10.580">
    <property type="entry name" value="Structural maintenance of chromosome 1. Chain E"/>
    <property type="match status" value="1"/>
</dbReference>
<keyword evidence="7" id="KW-1185">Reference proteome</keyword>
<protein>
    <submittedName>
        <fullName evidence="8">Double-strand-break repair protein rad21</fullName>
    </submittedName>
</protein>
<dbReference type="GO" id="GO:0007062">
    <property type="term" value="P:sister chromatid cohesion"/>
    <property type="evidence" value="ECO:0007669"/>
    <property type="project" value="InterPro"/>
</dbReference>
<dbReference type="WBParaSite" id="jg11805">
    <property type="protein sequence ID" value="jg11805"/>
    <property type="gene ID" value="jg11805"/>
</dbReference>
<dbReference type="GO" id="GO:0005634">
    <property type="term" value="C:nucleus"/>
    <property type="evidence" value="ECO:0007669"/>
    <property type="project" value="UniProtKB-SubCell"/>
</dbReference>
<evidence type="ECO:0000259" key="6">
    <source>
        <dbReference type="Pfam" id="PF04825"/>
    </source>
</evidence>
<dbReference type="GO" id="GO:1990414">
    <property type="term" value="P:replication-born double-strand break repair via sister chromatid exchange"/>
    <property type="evidence" value="ECO:0007669"/>
    <property type="project" value="TreeGrafter"/>
</dbReference>
<evidence type="ECO:0000256" key="2">
    <source>
        <dbReference type="ARBA" id="ARBA00009870"/>
    </source>
</evidence>
<evidence type="ECO:0000259" key="5">
    <source>
        <dbReference type="Pfam" id="PF04824"/>
    </source>
</evidence>
<dbReference type="InterPro" id="IPR036390">
    <property type="entry name" value="WH_DNA-bd_sf"/>
</dbReference>
<feature type="domain" description="Rad21/Rec8-like protein N-terminal" evidence="6">
    <location>
        <begin position="1"/>
        <end position="103"/>
    </location>
</feature>
<organism evidence="7 8">
    <name type="scientific">Ditylenchus dipsaci</name>
    <dbReference type="NCBI Taxonomy" id="166011"/>
    <lineage>
        <taxon>Eukaryota</taxon>
        <taxon>Metazoa</taxon>
        <taxon>Ecdysozoa</taxon>
        <taxon>Nematoda</taxon>
        <taxon>Chromadorea</taxon>
        <taxon>Rhabditida</taxon>
        <taxon>Tylenchina</taxon>
        <taxon>Tylenchomorpha</taxon>
        <taxon>Sphaerularioidea</taxon>
        <taxon>Anguinidae</taxon>
        <taxon>Anguininae</taxon>
        <taxon>Ditylenchus</taxon>
    </lineage>
</organism>
<accession>A0A915CRD9</accession>
<feature type="region of interest" description="Disordered" evidence="4">
    <location>
        <begin position="422"/>
        <end position="463"/>
    </location>
</feature>
<dbReference type="Pfam" id="PF04824">
    <property type="entry name" value="Rad21_Rec8"/>
    <property type="match status" value="1"/>
</dbReference>
<reference evidence="8" key="1">
    <citation type="submission" date="2022-11" db="UniProtKB">
        <authorList>
            <consortium name="WormBaseParasite"/>
        </authorList>
    </citation>
    <scope>IDENTIFICATION</scope>
</reference>
<sequence length="546" mass="61491">MFYAQFVLSKKGPLSKIWLAAHWERKLSKAQIFETNVQDAVDEILKPKVKLSLRTTGHLLLGIVRIYSRKAKYVLADCNEAFLKIKMAFRSGGVEEAELREKEDREGSELPMLTDFEDLDNIPSSIEDYQVGNVNKYPINQTHLGAITLRDDHLETSSNYDSEINEDDFGDRAQQNNLGFEDSFGLDDIETDRFSGQINRPSTSFNGNANMSLLLEDQELDLMFAEGDFGDISAPVSAAPAAVEPMEIDGACQPNIDVIEQDSFSSSLQLEPLDKEAMQQQNREKVVRRQRNAANMANYSDTIQPLDLAPPTKQLMRLKESGATEKLFSMPGCANAILDPQIIRIYQSHLVLCTRDMNERVTEDIRAEMGMVDDIEMGADGYQPQQPEDLNAFGGPGTPIQPDINYDEDISNANRENLEPLELENEKRNGSLDAVTTPASAQKRSTTRKSHQLERDEEEDEEDEQVFTRRTKTILHSIALKLRANDNKILFEDLFTRGSTKRTAAQKFYALLELHKWQAIEVDQSEPFAPIEISAGGRMTELLEAA</sequence>
<evidence type="ECO:0000256" key="4">
    <source>
        <dbReference type="SAM" id="MobiDB-lite"/>
    </source>
</evidence>
<dbReference type="InterPro" id="IPR006910">
    <property type="entry name" value="Rad21_Rec8_N"/>
</dbReference>
<feature type="domain" description="Rad21/Rec8-like protein C-terminal eukaryotic" evidence="5">
    <location>
        <begin position="489"/>
        <end position="539"/>
    </location>
</feature>
<dbReference type="AlphaFoldDB" id="A0A915CRD9"/>
<dbReference type="GO" id="GO:0003682">
    <property type="term" value="F:chromatin binding"/>
    <property type="evidence" value="ECO:0007669"/>
    <property type="project" value="TreeGrafter"/>
</dbReference>
<evidence type="ECO:0000313" key="8">
    <source>
        <dbReference type="WBParaSite" id="jg11805"/>
    </source>
</evidence>
<feature type="region of interest" description="Disordered" evidence="4">
    <location>
        <begin position="378"/>
        <end position="407"/>
    </location>
</feature>
<proteinExistence type="inferred from homology"/>
<evidence type="ECO:0000256" key="1">
    <source>
        <dbReference type="ARBA" id="ARBA00004123"/>
    </source>
</evidence>